<dbReference type="PANTHER" id="PTHR43429">
    <property type="entry name" value="PYRIDINE NUCLEOTIDE-DISULFIDE OXIDOREDUCTASE DOMAIN-CONTAINING"/>
    <property type="match status" value="1"/>
</dbReference>
<dbReference type="Pfam" id="PF18267">
    <property type="entry name" value="Rubredoxin_C"/>
    <property type="match status" value="1"/>
</dbReference>
<dbReference type="InterPro" id="IPR041575">
    <property type="entry name" value="Rubredoxin_C"/>
</dbReference>
<keyword evidence="2" id="KW-0285">Flavoprotein</keyword>
<accession>A0A1V4SUM8</accession>
<dbReference type="InterPro" id="IPR023753">
    <property type="entry name" value="FAD/NAD-binding_dom"/>
</dbReference>
<dbReference type="SUPFAM" id="SSF51905">
    <property type="entry name" value="FAD/NAD(P)-binding domain"/>
    <property type="match status" value="1"/>
</dbReference>
<evidence type="ECO:0000259" key="4">
    <source>
        <dbReference type="Pfam" id="PF07992"/>
    </source>
</evidence>
<proteinExistence type="predicted"/>
<dbReference type="InterPro" id="IPR050260">
    <property type="entry name" value="FAD-bd_OxRdtase"/>
</dbReference>
<protein>
    <submittedName>
        <fullName evidence="6">NADH-dependent phenylglyoxylate dehydrogenase subunit epsilon</fullName>
        <ecNumber evidence="6">1.2.1.58</ecNumber>
    </submittedName>
</protein>
<dbReference type="Gene3D" id="3.50.50.60">
    <property type="entry name" value="FAD/NAD(P)-binding domain"/>
    <property type="match status" value="2"/>
</dbReference>
<dbReference type="InterPro" id="IPR016156">
    <property type="entry name" value="FAD/NAD-linked_Rdtase_dimer_sf"/>
</dbReference>
<dbReference type="AlphaFoldDB" id="A0A1V4SUM8"/>
<dbReference type="EC" id="1.2.1.58" evidence="6"/>
<evidence type="ECO:0000313" key="7">
    <source>
        <dbReference type="Proteomes" id="UP000191448"/>
    </source>
</evidence>
<dbReference type="PRINTS" id="PR00411">
    <property type="entry name" value="PNDRDTASEI"/>
</dbReference>
<comment type="cofactor">
    <cofactor evidence="1">
        <name>FAD</name>
        <dbReference type="ChEBI" id="CHEBI:57692"/>
    </cofactor>
</comment>
<gene>
    <name evidence="6" type="primary">padH</name>
    <name evidence="6" type="ORF">CLTHE_21630</name>
</gene>
<comment type="caution">
    <text evidence="6">The sequence shown here is derived from an EMBL/GenBank/DDBJ whole genome shotgun (WGS) entry which is preliminary data.</text>
</comment>
<evidence type="ECO:0000313" key="6">
    <source>
        <dbReference type="EMBL" id="OPX47155.1"/>
    </source>
</evidence>
<dbReference type="GO" id="GO:0047110">
    <property type="term" value="F:phenylglyoxylate dehydrogenase (acylating) activity"/>
    <property type="evidence" value="ECO:0007669"/>
    <property type="project" value="UniProtKB-EC"/>
</dbReference>
<dbReference type="InterPro" id="IPR036188">
    <property type="entry name" value="FAD/NAD-bd_sf"/>
</dbReference>
<dbReference type="EMBL" id="LTAY01000057">
    <property type="protein sequence ID" value="OPX47155.1"/>
    <property type="molecule type" value="Genomic_DNA"/>
</dbReference>
<dbReference type="Proteomes" id="UP000191448">
    <property type="component" value="Unassembled WGS sequence"/>
</dbReference>
<evidence type="ECO:0000256" key="1">
    <source>
        <dbReference type="ARBA" id="ARBA00001974"/>
    </source>
</evidence>
<keyword evidence="6" id="KW-0560">Oxidoreductase</keyword>
<dbReference type="Gene3D" id="3.30.390.30">
    <property type="match status" value="1"/>
</dbReference>
<name>A0A1V4SUM8_9CLOT</name>
<reference evidence="6 7" key="1">
    <citation type="submission" date="2016-02" db="EMBL/GenBank/DDBJ databases">
        <title>Genome sequence of Clostridium thermobutyricum DSM 4928.</title>
        <authorList>
            <person name="Poehlein A."/>
            <person name="Daniel R."/>
        </authorList>
    </citation>
    <scope>NUCLEOTIDE SEQUENCE [LARGE SCALE GENOMIC DNA]</scope>
    <source>
        <strain evidence="6 7">DSM 4928</strain>
    </source>
</reference>
<dbReference type="PRINTS" id="PR00368">
    <property type="entry name" value="FADPNR"/>
</dbReference>
<keyword evidence="3" id="KW-0274">FAD</keyword>
<evidence type="ECO:0000256" key="3">
    <source>
        <dbReference type="ARBA" id="ARBA00022827"/>
    </source>
</evidence>
<evidence type="ECO:0000256" key="2">
    <source>
        <dbReference type="ARBA" id="ARBA00022630"/>
    </source>
</evidence>
<feature type="domain" description="NADH-rubredoxin oxidoreductase C-terminal" evidence="5">
    <location>
        <begin position="331"/>
        <end position="399"/>
    </location>
</feature>
<evidence type="ECO:0000259" key="5">
    <source>
        <dbReference type="Pfam" id="PF18267"/>
    </source>
</evidence>
<sequence length="429" mass="47616">MCKKMSYDSNNTRGGKRIMRYVVIGASASGISGAKTLRELDENAEIILISKDEYIYSRCILHHFISGVRTVEQLNFSEDDFINKYNINWKKGVEVLKLNSKDKNLELSNGEILSYDKVLICSGASSFIPPVENLREANNVVGLRNFDDAEKIVEVGKKAKSAVVLGAGLVGIDAISGLMNYDLELSLVEMGDRILPIQLDKYAAKEYEKRFEEKGVNLKLGVMAKKLIVDENNNPKALLLNTGEEIPCELVIVATGVRSNIGFLENSGVECDKFGLLISPEGKTNIEDVYGAGDVTGRNPIWPTAVKEGIIAASNMIGFNKKMTDFFGSKNTMNFVGLATLSLGTVNLKDEEKEDYIIDIKTDETGYKKIIHKDGKIYGAIIQGDLSYAGVLTQLIKENINVSKVKKSIFEIDYSDFFNIKENLEYDYK</sequence>
<organism evidence="6 7">
    <name type="scientific">Clostridium thermobutyricum DSM 4928</name>
    <dbReference type="NCBI Taxonomy" id="1121339"/>
    <lineage>
        <taxon>Bacteria</taxon>
        <taxon>Bacillati</taxon>
        <taxon>Bacillota</taxon>
        <taxon>Clostridia</taxon>
        <taxon>Eubacteriales</taxon>
        <taxon>Clostridiaceae</taxon>
        <taxon>Clostridium</taxon>
    </lineage>
</organism>
<feature type="domain" description="FAD/NAD(P)-binding" evidence="4">
    <location>
        <begin position="20"/>
        <end position="309"/>
    </location>
</feature>
<dbReference type="Pfam" id="PF07992">
    <property type="entry name" value="Pyr_redox_2"/>
    <property type="match status" value="1"/>
</dbReference>
<dbReference type="PANTHER" id="PTHR43429:SF3">
    <property type="entry name" value="NITRITE REDUCTASE [NAD(P)H]"/>
    <property type="match status" value="1"/>
</dbReference>